<evidence type="ECO:0000256" key="3">
    <source>
        <dbReference type="ARBA" id="ARBA00012141"/>
    </source>
</evidence>
<keyword evidence="10" id="KW-1185">Reference proteome</keyword>
<keyword evidence="5 8" id="KW-0489">Methyltransferase</keyword>
<dbReference type="eggNOG" id="COG0742">
    <property type="taxonomic scope" value="Bacteria"/>
</dbReference>
<comment type="similarity">
    <text evidence="2 8">Belongs to the methyltransferase superfamily. RsmD family.</text>
</comment>
<dbReference type="Gene3D" id="3.40.50.150">
    <property type="entry name" value="Vaccinia Virus protein VP39"/>
    <property type="match status" value="1"/>
</dbReference>
<dbReference type="GO" id="GO:0003676">
    <property type="term" value="F:nucleic acid binding"/>
    <property type="evidence" value="ECO:0007669"/>
    <property type="project" value="InterPro"/>
</dbReference>
<dbReference type="RefSeq" id="WP_009502135.1">
    <property type="nucleotide sequence ID" value="NZ_ANIN01000002.1"/>
</dbReference>
<evidence type="ECO:0000256" key="2">
    <source>
        <dbReference type="ARBA" id="ARBA00005269"/>
    </source>
</evidence>
<evidence type="ECO:0000256" key="4">
    <source>
        <dbReference type="ARBA" id="ARBA00013682"/>
    </source>
</evidence>
<dbReference type="OrthoDB" id="9803017at2"/>
<keyword evidence="8" id="KW-0698">rRNA processing</keyword>
<accession>L2F6C5</accession>
<comment type="caution">
    <text evidence="9">The sequence shown here is derived from an EMBL/GenBank/DDBJ whole genome shotgun (WGS) entry which is preliminary data.</text>
</comment>
<dbReference type="SUPFAM" id="SSF53335">
    <property type="entry name" value="S-adenosyl-L-methionine-dependent methyltransferases"/>
    <property type="match status" value="1"/>
</dbReference>
<organism evidence="9 10">
    <name type="scientific">Moraxella macacae 0408225</name>
    <dbReference type="NCBI Taxonomy" id="1230338"/>
    <lineage>
        <taxon>Bacteria</taxon>
        <taxon>Pseudomonadati</taxon>
        <taxon>Pseudomonadota</taxon>
        <taxon>Gammaproteobacteria</taxon>
        <taxon>Moraxellales</taxon>
        <taxon>Moraxellaceae</taxon>
        <taxon>Moraxella</taxon>
    </lineage>
</organism>
<name>L2F6C5_9GAMM</name>
<comment type="catalytic activity">
    <reaction evidence="7 8">
        <text>guanosine(966) in 16S rRNA + S-adenosyl-L-methionine = N(2)-methylguanosine(966) in 16S rRNA + S-adenosyl-L-homocysteine + H(+)</text>
        <dbReference type="Rhea" id="RHEA:23548"/>
        <dbReference type="Rhea" id="RHEA-COMP:10211"/>
        <dbReference type="Rhea" id="RHEA-COMP:10212"/>
        <dbReference type="ChEBI" id="CHEBI:15378"/>
        <dbReference type="ChEBI" id="CHEBI:57856"/>
        <dbReference type="ChEBI" id="CHEBI:59789"/>
        <dbReference type="ChEBI" id="CHEBI:74269"/>
        <dbReference type="ChEBI" id="CHEBI:74481"/>
        <dbReference type="EC" id="2.1.1.171"/>
    </reaction>
</comment>
<keyword evidence="6 8" id="KW-0808">Transferase</keyword>
<evidence type="ECO:0000256" key="1">
    <source>
        <dbReference type="ARBA" id="ARBA00002649"/>
    </source>
</evidence>
<dbReference type="EC" id="2.1.1.171" evidence="3 8"/>
<dbReference type="PIRSF" id="PIRSF004553">
    <property type="entry name" value="CHP00095"/>
    <property type="match status" value="1"/>
</dbReference>
<evidence type="ECO:0000256" key="5">
    <source>
        <dbReference type="ARBA" id="ARBA00022603"/>
    </source>
</evidence>
<comment type="function">
    <text evidence="1 8">Specifically methylates the guanine in position 966 of 16S rRNA in the assembled 30S particle.</text>
</comment>
<dbReference type="Pfam" id="PF03602">
    <property type="entry name" value="Cons_hypoth95"/>
    <property type="match status" value="1"/>
</dbReference>
<reference evidence="9 10" key="1">
    <citation type="journal article" date="2013" name="Genome Announc.">
        <title>Genome Sequence of Moraxella macacae 0408225, a Novel Bacterial Species Isolated from a Cynomolgus Macaque with Epistaxis.</title>
        <authorList>
            <person name="Ladner J.T."/>
            <person name="Whitehouse C.A."/>
            <person name="Koroleva G.I."/>
            <person name="Palacios G.F."/>
        </authorList>
    </citation>
    <scope>NUCLEOTIDE SEQUENCE [LARGE SCALE GENOMIC DNA]</scope>
    <source>
        <strain evidence="9 10">0408225</strain>
    </source>
</reference>
<evidence type="ECO:0000256" key="6">
    <source>
        <dbReference type="ARBA" id="ARBA00022679"/>
    </source>
</evidence>
<evidence type="ECO:0000313" key="10">
    <source>
        <dbReference type="Proteomes" id="UP000023795"/>
    </source>
</evidence>
<dbReference type="InterPro" id="IPR029063">
    <property type="entry name" value="SAM-dependent_MTases_sf"/>
</dbReference>
<proteinExistence type="inferred from homology"/>
<keyword evidence="8" id="KW-0949">S-adenosyl-L-methionine</keyword>
<dbReference type="InterPro" id="IPR002052">
    <property type="entry name" value="DNA_methylase_N6_adenine_CS"/>
</dbReference>
<dbReference type="PROSITE" id="PS00092">
    <property type="entry name" value="N6_MTASE"/>
    <property type="match status" value="1"/>
</dbReference>
<sequence>MKKTSKQQISNKQQLSHVRIIAGEYRRRNVGFIDANGLRPTPDRVRETVFNWLADSLVNARVLDCCAGSGVLGFESLSRGASLVHMIEPNRNQFLELHNSRQMLQIHPSKLNIHQGYAENVLPTLEKTAFDMVFIDPPYGLNLWQTMLHLLIDNQLINNNTLIYIEANQAHHEILGNDYARLFEIKYKKMGQIFVGIYQLDLKSSLT</sequence>
<dbReference type="CDD" id="cd02440">
    <property type="entry name" value="AdoMet_MTases"/>
    <property type="match status" value="1"/>
</dbReference>
<dbReference type="InterPro" id="IPR004398">
    <property type="entry name" value="RNA_MeTrfase_RsmD"/>
</dbReference>
<evidence type="ECO:0000256" key="8">
    <source>
        <dbReference type="PIRNR" id="PIRNR004553"/>
    </source>
</evidence>
<dbReference type="PANTHER" id="PTHR43542">
    <property type="entry name" value="METHYLTRANSFERASE"/>
    <property type="match status" value="1"/>
</dbReference>
<dbReference type="Proteomes" id="UP000023795">
    <property type="component" value="Unassembled WGS sequence"/>
</dbReference>
<dbReference type="PANTHER" id="PTHR43542:SF1">
    <property type="entry name" value="METHYLTRANSFERASE"/>
    <property type="match status" value="1"/>
</dbReference>
<dbReference type="EMBL" id="ANIN01000002">
    <property type="protein sequence ID" value="ELA08577.1"/>
    <property type="molecule type" value="Genomic_DNA"/>
</dbReference>
<evidence type="ECO:0000313" key="9">
    <source>
        <dbReference type="EMBL" id="ELA08577.1"/>
    </source>
</evidence>
<gene>
    <name evidence="9" type="ORF">MOMA_08446</name>
</gene>
<protein>
    <recommendedName>
        <fullName evidence="4 8">Ribosomal RNA small subunit methyltransferase D</fullName>
        <ecNumber evidence="3 8">2.1.1.171</ecNumber>
    </recommendedName>
</protein>
<dbReference type="GO" id="GO:0052913">
    <property type="term" value="F:16S rRNA (guanine(966)-N(2))-methyltransferase activity"/>
    <property type="evidence" value="ECO:0007669"/>
    <property type="project" value="UniProtKB-EC"/>
</dbReference>
<dbReference type="STRING" id="1230338.MOMA_08446"/>
<evidence type="ECO:0000256" key="7">
    <source>
        <dbReference type="ARBA" id="ARBA00048326"/>
    </source>
</evidence>
<dbReference type="NCBIfam" id="TIGR00095">
    <property type="entry name" value="16S rRNA (guanine(966)-N(2))-methyltransferase RsmD"/>
    <property type="match status" value="1"/>
</dbReference>
<dbReference type="PATRIC" id="fig|1230338.3.peg.1808"/>
<dbReference type="AlphaFoldDB" id="L2F6C5"/>